<proteinExistence type="predicted"/>
<sequence>MPGRCGTIGDKSVRQRSDLTVHTDPIAITSETHSLAGTLVLPDGAGNDRPVPAALIVGGPGPLPLERRAQDGTPNWPLRWAEAFGAAGLACLCYDQRGSGESTGLYQDADWDDLYGDAAAAAEILRLQPEVSRVIAVAWADAVGFALRLAAEGKVDGLILLAAGAHTAEERYREQVRRLAAGRGLSDRVVELRVRQWQAQLQAVRDRVAAGERVAETDIGGQRIVTNLRRFLAVHEFDPMAAARQVATPALLLHGAADTVVPPAESELLAETLAGPVERRVYPGEGHFLYRSDQAVADAVGWMQRRAAGITAD</sequence>
<dbReference type="InterPro" id="IPR022742">
    <property type="entry name" value="Hydrolase_4"/>
</dbReference>
<feature type="domain" description="Serine aminopeptidase S33" evidence="1">
    <location>
        <begin position="80"/>
        <end position="289"/>
    </location>
</feature>
<gene>
    <name evidence="2" type="ORF">CWE10_00480</name>
</gene>
<protein>
    <recommendedName>
        <fullName evidence="1">Serine aminopeptidase S33 domain-containing protein</fullName>
    </recommendedName>
</protein>
<dbReference type="InterPro" id="IPR029058">
    <property type="entry name" value="AB_hydrolase_fold"/>
</dbReference>
<organism evidence="2 3">
    <name type="scientific">Symbiobacterium thermophilum</name>
    <dbReference type="NCBI Taxonomy" id="2734"/>
    <lineage>
        <taxon>Bacteria</taxon>
        <taxon>Bacillati</taxon>
        <taxon>Bacillota</taxon>
        <taxon>Clostridia</taxon>
        <taxon>Eubacteriales</taxon>
        <taxon>Symbiobacteriaceae</taxon>
        <taxon>Symbiobacterium</taxon>
    </lineage>
</organism>
<dbReference type="Gene3D" id="3.40.50.1820">
    <property type="entry name" value="alpha/beta hydrolase"/>
    <property type="match status" value="1"/>
</dbReference>
<dbReference type="Proteomes" id="UP000732377">
    <property type="component" value="Unassembled WGS sequence"/>
</dbReference>
<evidence type="ECO:0000259" key="1">
    <source>
        <dbReference type="Pfam" id="PF12146"/>
    </source>
</evidence>
<dbReference type="EMBL" id="PIUK01000002">
    <property type="protein sequence ID" value="MBY6274685.1"/>
    <property type="molecule type" value="Genomic_DNA"/>
</dbReference>
<accession>A0A953LCT2</accession>
<evidence type="ECO:0000313" key="3">
    <source>
        <dbReference type="Proteomes" id="UP000732377"/>
    </source>
</evidence>
<reference evidence="2" key="1">
    <citation type="submission" date="2017-11" db="EMBL/GenBank/DDBJ databases">
        <title>Three new genomes from thermophilic consortium.</title>
        <authorList>
            <person name="Quaggio R."/>
            <person name="Amgarten D."/>
            <person name="Setubal J.C."/>
        </authorList>
    </citation>
    <scope>NUCLEOTIDE SEQUENCE</scope>
    <source>
        <strain evidence="2">ZCTH01-B2</strain>
    </source>
</reference>
<dbReference type="GO" id="GO:0052689">
    <property type="term" value="F:carboxylic ester hydrolase activity"/>
    <property type="evidence" value="ECO:0007669"/>
    <property type="project" value="TreeGrafter"/>
</dbReference>
<dbReference type="InterPro" id="IPR053145">
    <property type="entry name" value="AB_hydrolase_Est10"/>
</dbReference>
<dbReference type="SUPFAM" id="SSF53474">
    <property type="entry name" value="alpha/beta-Hydrolases"/>
    <property type="match status" value="1"/>
</dbReference>
<dbReference type="AlphaFoldDB" id="A0A953LCT2"/>
<dbReference type="PANTHER" id="PTHR43265:SF1">
    <property type="entry name" value="ESTERASE ESTD"/>
    <property type="match status" value="1"/>
</dbReference>
<name>A0A953LCT2_SYMTR</name>
<dbReference type="Pfam" id="PF12146">
    <property type="entry name" value="Hydrolase_4"/>
    <property type="match status" value="1"/>
</dbReference>
<comment type="caution">
    <text evidence="2">The sequence shown here is derived from an EMBL/GenBank/DDBJ whole genome shotgun (WGS) entry which is preliminary data.</text>
</comment>
<dbReference type="PANTHER" id="PTHR43265">
    <property type="entry name" value="ESTERASE ESTD"/>
    <property type="match status" value="1"/>
</dbReference>
<evidence type="ECO:0000313" key="2">
    <source>
        <dbReference type="EMBL" id="MBY6274685.1"/>
    </source>
</evidence>